<feature type="transmembrane region" description="Helical" evidence="1">
    <location>
        <begin position="389"/>
        <end position="409"/>
    </location>
</feature>
<dbReference type="GO" id="GO:0008028">
    <property type="term" value="F:monocarboxylic acid transmembrane transporter activity"/>
    <property type="evidence" value="ECO:0000318"/>
    <property type="project" value="GO_Central"/>
</dbReference>
<dbReference type="InterPro" id="IPR036259">
    <property type="entry name" value="MFS_trans_sf"/>
</dbReference>
<dbReference type="PANTHER" id="PTHR11360:SF237">
    <property type="entry name" value="MONOCARBOXYLATE TRANSPORTER 12-B-LIKE PROTEIN"/>
    <property type="match status" value="1"/>
</dbReference>
<dbReference type="SUPFAM" id="SSF103473">
    <property type="entry name" value="MFS general substrate transporter"/>
    <property type="match status" value="1"/>
</dbReference>
<dbReference type="PANTHER" id="PTHR11360">
    <property type="entry name" value="MONOCARBOXYLATE TRANSPORTER"/>
    <property type="match status" value="1"/>
</dbReference>
<keyword evidence="1" id="KW-0812">Transmembrane</keyword>
<accession>D2A1Q5</accession>
<dbReference type="GO" id="GO:0005886">
    <property type="term" value="C:plasma membrane"/>
    <property type="evidence" value="ECO:0000318"/>
    <property type="project" value="GO_Central"/>
</dbReference>
<feature type="transmembrane region" description="Helical" evidence="1">
    <location>
        <begin position="295"/>
        <end position="313"/>
    </location>
</feature>
<feature type="transmembrane region" description="Helical" evidence="1">
    <location>
        <begin position="351"/>
        <end position="369"/>
    </location>
</feature>
<keyword evidence="1" id="KW-0472">Membrane</keyword>
<proteinExistence type="predicted"/>
<dbReference type="GO" id="GO:0015718">
    <property type="term" value="P:monocarboxylic acid transport"/>
    <property type="evidence" value="ECO:0000318"/>
    <property type="project" value="GO_Central"/>
</dbReference>
<dbReference type="InParanoid" id="D2A1Q5"/>
<keyword evidence="3" id="KW-1185">Reference proteome</keyword>
<dbReference type="PhylomeDB" id="D2A1Q5"/>
<dbReference type="KEGG" id="tca:660985"/>
<evidence type="ECO:0000313" key="3">
    <source>
        <dbReference type="Proteomes" id="UP000007266"/>
    </source>
</evidence>
<name>D2A1Q5_TRICA</name>
<dbReference type="InterPro" id="IPR050327">
    <property type="entry name" value="Proton-linked_MCT"/>
</dbReference>
<dbReference type="InterPro" id="IPR011701">
    <property type="entry name" value="MFS"/>
</dbReference>
<dbReference type="Proteomes" id="UP000007266">
    <property type="component" value="Linkage group 4"/>
</dbReference>
<feature type="transmembrane region" description="Helical" evidence="1">
    <location>
        <begin position="415"/>
        <end position="440"/>
    </location>
</feature>
<dbReference type="HOGENOM" id="CLU_001265_59_2_1"/>
<dbReference type="AlphaFoldDB" id="D2A1Q5"/>
<evidence type="ECO:0000313" key="2">
    <source>
        <dbReference type="EMBL" id="EFA01509.1"/>
    </source>
</evidence>
<feature type="transmembrane region" description="Helical" evidence="1">
    <location>
        <begin position="16"/>
        <end position="42"/>
    </location>
</feature>
<protein>
    <submittedName>
        <fullName evidence="2">Monocarboxylate transporter 9-like Protein</fullName>
    </submittedName>
</protein>
<dbReference type="Gene3D" id="1.20.1250.20">
    <property type="entry name" value="MFS general substrate transporter like domains"/>
    <property type="match status" value="2"/>
</dbReference>
<gene>
    <name evidence="2" type="primary">AUGUSTUS-3.0.2_07067</name>
    <name evidence="2" type="ORF">TcasGA2_TC007067</name>
</gene>
<dbReference type="OMA" id="FVGLFWM"/>
<dbReference type="EMBL" id="KQ971338">
    <property type="protein sequence ID" value="EFA01509.1"/>
    <property type="molecule type" value="Genomic_DNA"/>
</dbReference>
<organism evidence="2 3">
    <name type="scientific">Tribolium castaneum</name>
    <name type="common">Red flour beetle</name>
    <dbReference type="NCBI Taxonomy" id="7070"/>
    <lineage>
        <taxon>Eukaryota</taxon>
        <taxon>Metazoa</taxon>
        <taxon>Ecdysozoa</taxon>
        <taxon>Arthropoda</taxon>
        <taxon>Hexapoda</taxon>
        <taxon>Insecta</taxon>
        <taxon>Pterygota</taxon>
        <taxon>Neoptera</taxon>
        <taxon>Endopterygota</taxon>
        <taxon>Coleoptera</taxon>
        <taxon>Polyphaga</taxon>
        <taxon>Cucujiformia</taxon>
        <taxon>Tenebrionidae</taxon>
        <taxon>Tenebrionidae incertae sedis</taxon>
        <taxon>Tribolium</taxon>
    </lineage>
</organism>
<evidence type="ECO:0000256" key="1">
    <source>
        <dbReference type="SAM" id="Phobius"/>
    </source>
</evidence>
<feature type="transmembrane region" description="Helical" evidence="1">
    <location>
        <begin position="83"/>
        <end position="101"/>
    </location>
</feature>
<sequence>MENKKTEGFTPPDGGYGWIIVLSTTLLNISVLPLVQCFGIIFEKEFKALGVTAAETSFMLHLHSAIYCSLGLIGSPLLKKYDFRRVALFGTCLMSVGILMSSFARSYGILICTFSILVGIGQGIMLPATYIATNTYFKKRLTLAVSFSVTGAGISNIFMPQVCYKLAKHLESAQSTVQILAAISLVGIVCCFFLKPIKKTEIKSDAEKCDNKSPKEELELLSPEEKVYKETTRPVANETGIFRKIYQLFNLELLKERAYVVTIIGMSISFATELNIIVMMSFILPELAGFDLQNVALAMSIQAIADIIGRLLIPLVGHYSSISPKIMYTSSLTISTVGRTVMANFHSSRSAIFFCATLIGLAKGIKAVYQSVIIPKLVPLEKLPAANGLNMLLTGVTTLALGPIIGAIHDSTKTYVYTLHAASVLSMSCVVLWIVDYFIYGRKENVTS</sequence>
<reference evidence="2 3" key="2">
    <citation type="journal article" date="2010" name="Nucleic Acids Res.">
        <title>BeetleBase in 2010: revisions to provide comprehensive genomic information for Tribolium castaneum.</title>
        <authorList>
            <person name="Kim H.S."/>
            <person name="Murphy T."/>
            <person name="Xia J."/>
            <person name="Caragea D."/>
            <person name="Park Y."/>
            <person name="Beeman R.W."/>
            <person name="Lorenzen M.D."/>
            <person name="Butcher S."/>
            <person name="Manak J.R."/>
            <person name="Brown S.J."/>
        </authorList>
    </citation>
    <scope>GENOME REANNOTATION</scope>
    <source>
        <strain evidence="2 3">Georgia GA2</strain>
    </source>
</reference>
<feature type="transmembrane region" description="Helical" evidence="1">
    <location>
        <begin position="141"/>
        <end position="159"/>
    </location>
</feature>
<keyword evidence="1" id="KW-1133">Transmembrane helix</keyword>
<reference evidence="2 3" key="1">
    <citation type="journal article" date="2008" name="Nature">
        <title>The genome of the model beetle and pest Tribolium castaneum.</title>
        <authorList>
            <consortium name="Tribolium Genome Sequencing Consortium"/>
            <person name="Richards S."/>
            <person name="Gibbs R.A."/>
            <person name="Weinstock G.M."/>
            <person name="Brown S.J."/>
            <person name="Denell R."/>
            <person name="Beeman R.W."/>
            <person name="Gibbs R."/>
            <person name="Beeman R.W."/>
            <person name="Brown S.J."/>
            <person name="Bucher G."/>
            <person name="Friedrich M."/>
            <person name="Grimmelikhuijzen C.J."/>
            <person name="Klingler M."/>
            <person name="Lorenzen M."/>
            <person name="Richards S."/>
            <person name="Roth S."/>
            <person name="Schroder R."/>
            <person name="Tautz D."/>
            <person name="Zdobnov E.M."/>
            <person name="Muzny D."/>
            <person name="Gibbs R.A."/>
            <person name="Weinstock G.M."/>
            <person name="Attaway T."/>
            <person name="Bell S."/>
            <person name="Buhay C.J."/>
            <person name="Chandrabose M.N."/>
            <person name="Chavez D."/>
            <person name="Clerk-Blankenburg K.P."/>
            <person name="Cree A."/>
            <person name="Dao M."/>
            <person name="Davis C."/>
            <person name="Chacko J."/>
            <person name="Dinh H."/>
            <person name="Dugan-Rocha S."/>
            <person name="Fowler G."/>
            <person name="Garner T.T."/>
            <person name="Garnes J."/>
            <person name="Gnirke A."/>
            <person name="Hawes A."/>
            <person name="Hernandez J."/>
            <person name="Hines S."/>
            <person name="Holder M."/>
            <person name="Hume J."/>
            <person name="Jhangiani S.N."/>
            <person name="Joshi V."/>
            <person name="Khan Z.M."/>
            <person name="Jackson L."/>
            <person name="Kovar C."/>
            <person name="Kowis A."/>
            <person name="Lee S."/>
            <person name="Lewis L.R."/>
            <person name="Margolis J."/>
            <person name="Morgan M."/>
            <person name="Nazareth L.V."/>
            <person name="Nguyen N."/>
            <person name="Okwuonu G."/>
            <person name="Parker D."/>
            <person name="Richards S."/>
            <person name="Ruiz S.J."/>
            <person name="Santibanez J."/>
            <person name="Savard J."/>
            <person name="Scherer S.E."/>
            <person name="Schneider B."/>
            <person name="Sodergren E."/>
            <person name="Tautz D."/>
            <person name="Vattahil S."/>
            <person name="Villasana D."/>
            <person name="White C.S."/>
            <person name="Wright R."/>
            <person name="Park Y."/>
            <person name="Beeman R.W."/>
            <person name="Lord J."/>
            <person name="Oppert B."/>
            <person name="Lorenzen M."/>
            <person name="Brown S."/>
            <person name="Wang L."/>
            <person name="Savard J."/>
            <person name="Tautz D."/>
            <person name="Richards S."/>
            <person name="Weinstock G."/>
            <person name="Gibbs R.A."/>
            <person name="Liu Y."/>
            <person name="Worley K."/>
            <person name="Weinstock G."/>
            <person name="Elsik C.G."/>
            <person name="Reese J.T."/>
            <person name="Elhaik E."/>
            <person name="Landan G."/>
            <person name="Graur D."/>
            <person name="Arensburger P."/>
            <person name="Atkinson P."/>
            <person name="Beeman R.W."/>
            <person name="Beidler J."/>
            <person name="Brown S.J."/>
            <person name="Demuth J.P."/>
            <person name="Drury D.W."/>
            <person name="Du Y.Z."/>
            <person name="Fujiwara H."/>
            <person name="Lorenzen M."/>
            <person name="Maselli V."/>
            <person name="Osanai M."/>
            <person name="Park Y."/>
            <person name="Robertson H.M."/>
            <person name="Tu Z."/>
            <person name="Wang J.J."/>
            <person name="Wang S."/>
            <person name="Richards S."/>
            <person name="Song H."/>
            <person name="Zhang L."/>
            <person name="Sodergren E."/>
            <person name="Werner D."/>
            <person name="Stanke M."/>
            <person name="Morgenstern B."/>
            <person name="Solovyev V."/>
            <person name="Kosarev P."/>
            <person name="Brown G."/>
            <person name="Chen H.C."/>
            <person name="Ermolaeva O."/>
            <person name="Hlavina W."/>
            <person name="Kapustin Y."/>
            <person name="Kiryutin B."/>
            <person name="Kitts P."/>
            <person name="Maglott D."/>
            <person name="Pruitt K."/>
            <person name="Sapojnikov V."/>
            <person name="Souvorov A."/>
            <person name="Mackey A.J."/>
            <person name="Waterhouse R.M."/>
            <person name="Wyder S."/>
            <person name="Zdobnov E.M."/>
            <person name="Zdobnov E.M."/>
            <person name="Wyder S."/>
            <person name="Kriventseva E.V."/>
            <person name="Kadowaki T."/>
            <person name="Bork P."/>
            <person name="Aranda M."/>
            <person name="Bao R."/>
            <person name="Beermann A."/>
            <person name="Berns N."/>
            <person name="Bolognesi R."/>
            <person name="Bonneton F."/>
            <person name="Bopp D."/>
            <person name="Brown S.J."/>
            <person name="Bucher G."/>
            <person name="Butts T."/>
            <person name="Chaumot A."/>
            <person name="Denell R.E."/>
            <person name="Ferrier D.E."/>
            <person name="Friedrich M."/>
            <person name="Gordon C.M."/>
            <person name="Jindra M."/>
            <person name="Klingler M."/>
            <person name="Lan Q."/>
            <person name="Lattorff H.M."/>
            <person name="Laudet V."/>
            <person name="von Levetsow C."/>
            <person name="Liu Z."/>
            <person name="Lutz R."/>
            <person name="Lynch J.A."/>
            <person name="da Fonseca R.N."/>
            <person name="Posnien N."/>
            <person name="Reuter R."/>
            <person name="Roth S."/>
            <person name="Savard J."/>
            <person name="Schinko J.B."/>
            <person name="Schmitt C."/>
            <person name="Schoppmeier M."/>
            <person name="Schroder R."/>
            <person name="Shippy T.D."/>
            <person name="Simonnet F."/>
            <person name="Marques-Souza H."/>
            <person name="Tautz D."/>
            <person name="Tomoyasu Y."/>
            <person name="Trauner J."/>
            <person name="Van der Zee M."/>
            <person name="Vervoort M."/>
            <person name="Wittkopp N."/>
            <person name="Wimmer E.A."/>
            <person name="Yang X."/>
            <person name="Jones A.K."/>
            <person name="Sattelle D.B."/>
            <person name="Ebert P.R."/>
            <person name="Nelson D."/>
            <person name="Scott J.G."/>
            <person name="Beeman R.W."/>
            <person name="Muthukrishnan S."/>
            <person name="Kramer K.J."/>
            <person name="Arakane Y."/>
            <person name="Beeman R.W."/>
            <person name="Zhu Q."/>
            <person name="Hogenkamp D."/>
            <person name="Dixit R."/>
            <person name="Oppert B."/>
            <person name="Jiang H."/>
            <person name="Zou Z."/>
            <person name="Marshall J."/>
            <person name="Elpidina E."/>
            <person name="Vinokurov K."/>
            <person name="Oppert C."/>
            <person name="Zou Z."/>
            <person name="Evans J."/>
            <person name="Lu Z."/>
            <person name="Zhao P."/>
            <person name="Sumathipala N."/>
            <person name="Altincicek B."/>
            <person name="Vilcinskas A."/>
            <person name="Williams M."/>
            <person name="Hultmark D."/>
            <person name="Hetru C."/>
            <person name="Jiang H."/>
            <person name="Grimmelikhuijzen C.J."/>
            <person name="Hauser F."/>
            <person name="Cazzamali G."/>
            <person name="Williamson M."/>
            <person name="Park Y."/>
            <person name="Li B."/>
            <person name="Tanaka Y."/>
            <person name="Predel R."/>
            <person name="Neupert S."/>
            <person name="Schachtner J."/>
            <person name="Verleyen P."/>
            <person name="Raible F."/>
            <person name="Bork P."/>
            <person name="Friedrich M."/>
            <person name="Walden K.K."/>
            <person name="Robertson H.M."/>
            <person name="Angeli S."/>
            <person name="Foret S."/>
            <person name="Bucher G."/>
            <person name="Schuetz S."/>
            <person name="Maleszka R."/>
            <person name="Wimmer E.A."/>
            <person name="Beeman R.W."/>
            <person name="Lorenzen M."/>
            <person name="Tomoyasu Y."/>
            <person name="Miller S.C."/>
            <person name="Grossmann D."/>
            <person name="Bucher G."/>
        </authorList>
    </citation>
    <scope>NUCLEOTIDE SEQUENCE [LARGE SCALE GENOMIC DNA]</scope>
    <source>
        <strain evidence="2 3">Georgia GA2</strain>
    </source>
</reference>
<feature type="transmembrane region" description="Helical" evidence="1">
    <location>
        <begin position="258"/>
        <end position="283"/>
    </location>
</feature>
<feature type="transmembrane region" description="Helical" evidence="1">
    <location>
        <begin position="107"/>
        <end position="129"/>
    </location>
</feature>
<dbReference type="eggNOG" id="KOG2504">
    <property type="taxonomic scope" value="Eukaryota"/>
</dbReference>
<dbReference type="OrthoDB" id="5667at2759"/>
<dbReference type="Pfam" id="PF07690">
    <property type="entry name" value="MFS_1"/>
    <property type="match status" value="1"/>
</dbReference>
<feature type="transmembrane region" description="Helical" evidence="1">
    <location>
        <begin position="179"/>
        <end position="197"/>
    </location>
</feature>